<protein>
    <submittedName>
        <fullName evidence="2">TAXI family TRAP transporter solute-binding subunit</fullName>
    </submittedName>
</protein>
<dbReference type="SUPFAM" id="SSF53850">
    <property type="entry name" value="Periplasmic binding protein-like II"/>
    <property type="match status" value="1"/>
</dbReference>
<dbReference type="InterPro" id="IPR011852">
    <property type="entry name" value="TRAP_TAXI"/>
</dbReference>
<accession>A0A437MEG3</accession>
<reference evidence="2 3" key="1">
    <citation type="submission" date="2019-01" db="EMBL/GenBank/DDBJ databases">
        <authorList>
            <person name="Chen W.-M."/>
        </authorList>
    </citation>
    <scope>NUCLEOTIDE SEQUENCE [LARGE SCALE GENOMIC DNA]</scope>
    <source>
        <strain evidence="2 3">CCP-6</strain>
    </source>
</reference>
<feature type="chain" id="PRO_5019575102" evidence="1">
    <location>
        <begin position="23"/>
        <end position="325"/>
    </location>
</feature>
<dbReference type="PANTHER" id="PTHR42941:SF1">
    <property type="entry name" value="SLL1037 PROTEIN"/>
    <property type="match status" value="1"/>
</dbReference>
<dbReference type="Gene3D" id="3.40.190.10">
    <property type="entry name" value="Periplasmic binding protein-like II"/>
    <property type="match status" value="2"/>
</dbReference>
<dbReference type="Proteomes" id="UP000282957">
    <property type="component" value="Unassembled WGS sequence"/>
</dbReference>
<dbReference type="PANTHER" id="PTHR42941">
    <property type="entry name" value="SLL1037 PROTEIN"/>
    <property type="match status" value="1"/>
</dbReference>
<dbReference type="OrthoDB" id="9776669at2"/>
<dbReference type="NCBIfam" id="TIGR02122">
    <property type="entry name" value="TRAP_TAXI"/>
    <property type="match status" value="1"/>
</dbReference>
<evidence type="ECO:0000313" key="2">
    <source>
        <dbReference type="EMBL" id="RVT96028.1"/>
    </source>
</evidence>
<name>A0A437MEG3_9PROT</name>
<dbReference type="Pfam" id="PF16868">
    <property type="entry name" value="NMT1_3"/>
    <property type="match status" value="1"/>
</dbReference>
<keyword evidence="3" id="KW-1185">Reference proteome</keyword>
<evidence type="ECO:0000313" key="3">
    <source>
        <dbReference type="Proteomes" id="UP000282957"/>
    </source>
</evidence>
<feature type="signal peptide" evidence="1">
    <location>
        <begin position="1"/>
        <end position="22"/>
    </location>
</feature>
<evidence type="ECO:0000256" key="1">
    <source>
        <dbReference type="SAM" id="SignalP"/>
    </source>
</evidence>
<gene>
    <name evidence="2" type="ORF">EOD42_12940</name>
</gene>
<dbReference type="RefSeq" id="WP_127787962.1">
    <property type="nucleotide sequence ID" value="NZ_SACL01000004.1"/>
</dbReference>
<proteinExistence type="predicted"/>
<dbReference type="AlphaFoldDB" id="A0A437MEG3"/>
<dbReference type="EMBL" id="SACL01000004">
    <property type="protein sequence ID" value="RVT96028.1"/>
    <property type="molecule type" value="Genomic_DNA"/>
</dbReference>
<sequence>MLTRRLTLGSALALPFVAPARAQTTLEFVAGSLGGGWYTMGAGIAALIKEENPEIQIRVVPGGGLANPTRINNGQSQMGWGIDAFAAAAFKGEEPYSAAHPRLRCLGTGYSPTDHYLLARADTPVTGMREVLSQRGLKIGVPQRSSTDEMTLQRILRFIGSSPDQIRSNGGRYLNGSYNDIAAAFIDGQVDYLYFALARPAAILTEIAQGRRQAKLLGFDNDIRAHLIERYSYSQANCPPTAYPALLQAPIDVTAMDSVILVHETVPEAVCEAITRTLIRAKGARLTAIHSSMGAFDPMEAVKYTGVPLHPGAIKAFRAAGANPA</sequence>
<organism evidence="2 3">
    <name type="scientific">Rhodovarius crocodyli</name>
    <dbReference type="NCBI Taxonomy" id="1979269"/>
    <lineage>
        <taxon>Bacteria</taxon>
        <taxon>Pseudomonadati</taxon>
        <taxon>Pseudomonadota</taxon>
        <taxon>Alphaproteobacteria</taxon>
        <taxon>Acetobacterales</taxon>
        <taxon>Roseomonadaceae</taxon>
        <taxon>Rhodovarius</taxon>
    </lineage>
</organism>
<keyword evidence="1" id="KW-0732">Signal</keyword>
<comment type="caution">
    <text evidence="2">The sequence shown here is derived from an EMBL/GenBank/DDBJ whole genome shotgun (WGS) entry which is preliminary data.</text>
</comment>